<evidence type="ECO:0000313" key="4">
    <source>
        <dbReference type="Proteomes" id="UP000290815"/>
    </source>
</evidence>
<feature type="transmembrane region" description="Helical" evidence="1">
    <location>
        <begin position="6"/>
        <end position="28"/>
    </location>
</feature>
<keyword evidence="4" id="KW-1185">Reference proteome</keyword>
<dbReference type="AlphaFoldDB" id="A0A449AWE5"/>
<keyword evidence="1" id="KW-0472">Membrane</keyword>
<proteinExistence type="predicted"/>
<dbReference type="EMBL" id="LR215024">
    <property type="protein sequence ID" value="VEU71038.1"/>
    <property type="molecule type" value="Genomic_DNA"/>
</dbReference>
<dbReference type="PROSITE" id="PS50965">
    <property type="entry name" value="NERD"/>
    <property type="match status" value="1"/>
</dbReference>
<protein>
    <submittedName>
        <fullName evidence="3">Nuclease-related domain</fullName>
    </submittedName>
</protein>
<evidence type="ECO:0000313" key="3">
    <source>
        <dbReference type="EMBL" id="VEU71038.1"/>
    </source>
</evidence>
<name>A0A449AWE5_9BACT</name>
<organism evidence="3 4">
    <name type="scientific">Mycoplasmopsis glycophila</name>
    <dbReference type="NCBI Taxonomy" id="171285"/>
    <lineage>
        <taxon>Bacteria</taxon>
        <taxon>Bacillati</taxon>
        <taxon>Mycoplasmatota</taxon>
        <taxon>Mycoplasmoidales</taxon>
        <taxon>Metamycoplasmataceae</taxon>
        <taxon>Mycoplasmopsis</taxon>
    </lineage>
</organism>
<dbReference type="KEGG" id="mgly:NCTC10194_00661"/>
<feature type="domain" description="NERD" evidence="2">
    <location>
        <begin position="40"/>
        <end position="157"/>
    </location>
</feature>
<dbReference type="RefSeq" id="WP_027333427.1">
    <property type="nucleotide sequence ID" value="NZ_LR215024.1"/>
</dbReference>
<keyword evidence="1" id="KW-0812">Transmembrane</keyword>
<dbReference type="InterPro" id="IPR011528">
    <property type="entry name" value="NERD"/>
</dbReference>
<reference evidence="3 4" key="1">
    <citation type="submission" date="2019-01" db="EMBL/GenBank/DDBJ databases">
        <authorList>
            <consortium name="Pathogen Informatics"/>
        </authorList>
    </citation>
    <scope>NUCLEOTIDE SEQUENCE [LARGE SCALE GENOMIC DNA]</scope>
    <source>
        <strain evidence="3 4">NCTC10194</strain>
    </source>
</reference>
<sequence length="222" mass="25853">MDHKTLTFVTIGLIGFVLLVSLVIWLYFRLKRKKQEKNKTGFIFEEKVTKQLQTLAKKNEAIFLKGAIYHYDGNVFELDGILIYDSFIVIVEIKSYFGKMVGNGYEKDLTILNHNKSKKIPNPILQNERHITHVERFLGRNIPVVSLIIVPESTEVALTEKPNHVIFSTTEELDQKLLFLWKQSLNWTQKFNKQDVKNTIVAMQAKTSKERKKFKKLINKKG</sequence>
<keyword evidence="1" id="KW-1133">Transmembrane helix</keyword>
<evidence type="ECO:0000259" key="2">
    <source>
        <dbReference type="PROSITE" id="PS50965"/>
    </source>
</evidence>
<gene>
    <name evidence="3" type="ORF">NCTC10194_00661</name>
</gene>
<dbReference type="Pfam" id="PF08378">
    <property type="entry name" value="NERD"/>
    <property type="match status" value="1"/>
</dbReference>
<evidence type="ECO:0000256" key="1">
    <source>
        <dbReference type="SAM" id="Phobius"/>
    </source>
</evidence>
<accession>A0A449AWE5</accession>
<dbReference type="Proteomes" id="UP000290815">
    <property type="component" value="Chromosome"/>
</dbReference>